<dbReference type="Gene3D" id="3.30.420.10">
    <property type="entry name" value="Ribonuclease H-like superfamily/Ribonuclease H"/>
    <property type="match status" value="1"/>
</dbReference>
<dbReference type="InterPro" id="IPR001584">
    <property type="entry name" value="Integrase_cat-core"/>
</dbReference>
<keyword evidence="4" id="KW-0479">Metal-binding</keyword>
<evidence type="ECO:0000256" key="8">
    <source>
        <dbReference type="ARBA" id="ARBA00022884"/>
    </source>
</evidence>
<keyword evidence="6" id="KW-0378">Hydrolase</keyword>
<comment type="catalytic activity">
    <reaction evidence="13">
        <text>DNA(n) + a 2'-deoxyribonucleoside 5'-triphosphate = DNA(n+1) + diphosphate</text>
        <dbReference type="Rhea" id="RHEA:22508"/>
        <dbReference type="Rhea" id="RHEA-COMP:17339"/>
        <dbReference type="Rhea" id="RHEA-COMP:17340"/>
        <dbReference type="ChEBI" id="CHEBI:33019"/>
        <dbReference type="ChEBI" id="CHEBI:61560"/>
        <dbReference type="ChEBI" id="CHEBI:173112"/>
        <dbReference type="EC" id="2.7.7.49"/>
    </reaction>
</comment>
<evidence type="ECO:0000256" key="6">
    <source>
        <dbReference type="ARBA" id="ARBA00022801"/>
    </source>
</evidence>
<evidence type="ECO:0000256" key="12">
    <source>
        <dbReference type="ARBA" id="ARBA00023172"/>
    </source>
</evidence>
<dbReference type="AlphaFoldDB" id="A0A9Q3PHZ2"/>
<evidence type="ECO:0000256" key="11">
    <source>
        <dbReference type="ARBA" id="ARBA00022932"/>
    </source>
</evidence>
<dbReference type="EMBL" id="AVOT02070245">
    <property type="protein sequence ID" value="MBW0560931.1"/>
    <property type="molecule type" value="Genomic_DNA"/>
</dbReference>
<dbReference type="GO" id="GO:0005634">
    <property type="term" value="C:nucleus"/>
    <property type="evidence" value="ECO:0007669"/>
    <property type="project" value="UniProtKB-ARBA"/>
</dbReference>
<keyword evidence="8" id="KW-0694">RNA-binding</keyword>
<keyword evidence="17" id="KW-1185">Reference proteome</keyword>
<dbReference type="GO" id="GO:0003964">
    <property type="term" value="F:RNA-directed DNA polymerase activity"/>
    <property type="evidence" value="ECO:0007669"/>
    <property type="project" value="UniProtKB-KW"/>
</dbReference>
<dbReference type="InterPro" id="IPR039537">
    <property type="entry name" value="Retrotran_Ty1/copia-like"/>
</dbReference>
<evidence type="ECO:0000256" key="3">
    <source>
        <dbReference type="ARBA" id="ARBA00022722"/>
    </source>
</evidence>
<evidence type="ECO:0000313" key="17">
    <source>
        <dbReference type="Proteomes" id="UP000765509"/>
    </source>
</evidence>
<feature type="domain" description="Integrase catalytic" evidence="15">
    <location>
        <begin position="1"/>
        <end position="109"/>
    </location>
</feature>
<evidence type="ECO:0000256" key="2">
    <source>
        <dbReference type="ARBA" id="ARBA00022695"/>
    </source>
</evidence>
<dbReference type="GO" id="GO:0003723">
    <property type="term" value="F:RNA binding"/>
    <property type="evidence" value="ECO:0007669"/>
    <property type="project" value="UniProtKB-KW"/>
</dbReference>
<dbReference type="PROSITE" id="PS50994">
    <property type="entry name" value="INTEGRASE"/>
    <property type="match status" value="1"/>
</dbReference>
<protein>
    <recommendedName>
        <fullName evidence="15">Integrase catalytic domain-containing protein</fullName>
    </recommendedName>
</protein>
<accession>A0A9Q3PHZ2</accession>
<sequence length="171" mass="19206">MEIGNKLDIIPTYLHTNQGGEFSSQSFLNYLTSQRVSLERGLPEPSQTNGIAEQFNQALPSKIRCFLGQSNIRVAYWDEAASHASLLLNMLPHKHLNMKSPTTVLKKKHSVIELEIEFARLVLYGIRVTTKILNPTSKIEPSGEVLRALTFEKYSNELPLLNLETGKVLVS</sequence>
<dbReference type="PANTHER" id="PTHR42648">
    <property type="entry name" value="TRANSPOSASE, PUTATIVE-RELATED"/>
    <property type="match status" value="1"/>
</dbReference>
<organism evidence="16 17">
    <name type="scientific">Austropuccinia psidii MF-1</name>
    <dbReference type="NCBI Taxonomy" id="1389203"/>
    <lineage>
        <taxon>Eukaryota</taxon>
        <taxon>Fungi</taxon>
        <taxon>Dikarya</taxon>
        <taxon>Basidiomycota</taxon>
        <taxon>Pucciniomycotina</taxon>
        <taxon>Pucciniomycetes</taxon>
        <taxon>Pucciniales</taxon>
        <taxon>Sphaerophragmiaceae</taxon>
        <taxon>Austropuccinia</taxon>
    </lineage>
</organism>
<keyword evidence="11" id="KW-0808">Transferase</keyword>
<evidence type="ECO:0000313" key="16">
    <source>
        <dbReference type="EMBL" id="MBW0560931.1"/>
    </source>
</evidence>
<dbReference type="PANTHER" id="PTHR42648:SF11">
    <property type="entry name" value="TRANSPOSON TY4-P GAG-POL POLYPROTEIN"/>
    <property type="match status" value="1"/>
</dbReference>
<keyword evidence="12" id="KW-0233">DNA recombination</keyword>
<dbReference type="GO" id="GO:0046872">
    <property type="term" value="F:metal ion binding"/>
    <property type="evidence" value="ECO:0007669"/>
    <property type="project" value="UniProtKB-KW"/>
</dbReference>
<dbReference type="SUPFAM" id="SSF53098">
    <property type="entry name" value="Ribonuclease H-like"/>
    <property type="match status" value="1"/>
</dbReference>
<evidence type="ECO:0000256" key="9">
    <source>
        <dbReference type="ARBA" id="ARBA00022908"/>
    </source>
</evidence>
<evidence type="ECO:0000256" key="10">
    <source>
        <dbReference type="ARBA" id="ARBA00022918"/>
    </source>
</evidence>
<keyword evidence="1" id="KW-0815">Transposition</keyword>
<evidence type="ECO:0000256" key="13">
    <source>
        <dbReference type="ARBA" id="ARBA00048173"/>
    </source>
</evidence>
<evidence type="ECO:0000256" key="14">
    <source>
        <dbReference type="ARBA" id="ARBA00049244"/>
    </source>
</evidence>
<keyword evidence="10" id="KW-0695">RNA-directed DNA polymerase</keyword>
<dbReference type="GO" id="GO:0006310">
    <property type="term" value="P:DNA recombination"/>
    <property type="evidence" value="ECO:0007669"/>
    <property type="project" value="UniProtKB-KW"/>
</dbReference>
<dbReference type="Proteomes" id="UP000765509">
    <property type="component" value="Unassembled WGS sequence"/>
</dbReference>
<dbReference type="GO" id="GO:0016787">
    <property type="term" value="F:hydrolase activity"/>
    <property type="evidence" value="ECO:0007669"/>
    <property type="project" value="UniProtKB-KW"/>
</dbReference>
<proteinExistence type="predicted"/>
<keyword evidence="3" id="KW-0540">Nuclease</keyword>
<evidence type="ECO:0000259" key="15">
    <source>
        <dbReference type="PROSITE" id="PS50994"/>
    </source>
</evidence>
<comment type="catalytic activity">
    <reaction evidence="14">
        <text>DNA(n) + a 2'-deoxyribonucleoside 5'-triphosphate = DNA(n+1) + diphosphate</text>
        <dbReference type="Rhea" id="RHEA:22508"/>
        <dbReference type="Rhea" id="RHEA-COMP:17339"/>
        <dbReference type="Rhea" id="RHEA-COMP:17340"/>
        <dbReference type="ChEBI" id="CHEBI:33019"/>
        <dbReference type="ChEBI" id="CHEBI:61560"/>
        <dbReference type="ChEBI" id="CHEBI:173112"/>
        <dbReference type="EC" id="2.7.7.7"/>
    </reaction>
</comment>
<evidence type="ECO:0000256" key="1">
    <source>
        <dbReference type="ARBA" id="ARBA00022578"/>
    </source>
</evidence>
<dbReference type="GO" id="GO:0003887">
    <property type="term" value="F:DNA-directed DNA polymerase activity"/>
    <property type="evidence" value="ECO:0007669"/>
    <property type="project" value="UniProtKB-KW"/>
</dbReference>
<dbReference type="OrthoDB" id="7691805at2759"/>
<keyword evidence="2" id="KW-0548">Nucleotidyltransferase</keyword>
<dbReference type="InterPro" id="IPR012337">
    <property type="entry name" value="RNaseH-like_sf"/>
</dbReference>
<comment type="caution">
    <text evidence="16">The sequence shown here is derived from an EMBL/GenBank/DDBJ whole genome shotgun (WGS) entry which is preliminary data.</text>
</comment>
<name>A0A9Q3PHZ2_9BASI</name>
<keyword evidence="7" id="KW-0460">Magnesium</keyword>
<gene>
    <name evidence="16" type="ORF">O181_100646</name>
</gene>
<keyword evidence="11" id="KW-0239">DNA-directed DNA polymerase</keyword>
<dbReference type="GO" id="GO:0032196">
    <property type="term" value="P:transposition"/>
    <property type="evidence" value="ECO:0007669"/>
    <property type="project" value="UniProtKB-KW"/>
</dbReference>
<evidence type="ECO:0000256" key="4">
    <source>
        <dbReference type="ARBA" id="ARBA00022723"/>
    </source>
</evidence>
<dbReference type="InterPro" id="IPR036397">
    <property type="entry name" value="RNaseH_sf"/>
</dbReference>
<dbReference type="GO" id="GO:0015074">
    <property type="term" value="P:DNA integration"/>
    <property type="evidence" value="ECO:0007669"/>
    <property type="project" value="UniProtKB-KW"/>
</dbReference>
<keyword evidence="9" id="KW-0229">DNA integration</keyword>
<dbReference type="GO" id="GO:0004519">
    <property type="term" value="F:endonuclease activity"/>
    <property type="evidence" value="ECO:0007669"/>
    <property type="project" value="UniProtKB-KW"/>
</dbReference>
<reference evidence="16" key="1">
    <citation type="submission" date="2021-03" db="EMBL/GenBank/DDBJ databases">
        <title>Draft genome sequence of rust myrtle Austropuccinia psidii MF-1, a brazilian biotype.</title>
        <authorList>
            <person name="Quecine M.C."/>
            <person name="Pachon D.M.R."/>
            <person name="Bonatelli M.L."/>
            <person name="Correr F.H."/>
            <person name="Franceschini L.M."/>
            <person name="Leite T.F."/>
            <person name="Margarido G.R.A."/>
            <person name="Almeida C.A."/>
            <person name="Ferrarezi J.A."/>
            <person name="Labate C.A."/>
        </authorList>
    </citation>
    <scope>NUCLEOTIDE SEQUENCE</scope>
    <source>
        <strain evidence="16">MF-1</strain>
    </source>
</reference>
<evidence type="ECO:0000256" key="7">
    <source>
        <dbReference type="ARBA" id="ARBA00022842"/>
    </source>
</evidence>
<evidence type="ECO:0000256" key="5">
    <source>
        <dbReference type="ARBA" id="ARBA00022759"/>
    </source>
</evidence>
<keyword evidence="5" id="KW-0255">Endonuclease</keyword>